<organism evidence="6 7">
    <name type="scientific">Motilimonas pumila</name>
    <dbReference type="NCBI Taxonomy" id="2303987"/>
    <lineage>
        <taxon>Bacteria</taxon>
        <taxon>Pseudomonadati</taxon>
        <taxon>Pseudomonadota</taxon>
        <taxon>Gammaproteobacteria</taxon>
        <taxon>Alteromonadales</taxon>
        <taxon>Alteromonadales genera incertae sedis</taxon>
        <taxon>Motilimonas</taxon>
    </lineage>
</organism>
<keyword evidence="3" id="KW-0238">DNA-binding</keyword>
<sequence>MSELTRVKSTLEQWRILQAVVDHGGYSKAAAALNKSQSSLNHAVSKLQQQMGVALLEVHGRKAYLTAAGEVMLRRSRLLTQSAIELEQLAANLEQGWEPEITIAVEVIYPKAILYDALAAFLPASRGSRIQVLDTVITGTKDAITQKTADIVITGLLPKGVLGQPLAAVNLLPCAGHSHPLSQQAQVNVAELAQATQIVIKDTSQSPDESTGWLKSEHRWTVSNFHEAKALVARGIGFCWLPEHMIQAEIASGDFVALPLQQGESRRTFTHLVLPDEHHIGPGAKALAEHIVKQHHAMAQPTAPLSTPATLGK</sequence>
<dbReference type="InterPro" id="IPR000847">
    <property type="entry name" value="LysR_HTH_N"/>
</dbReference>
<evidence type="ECO:0000256" key="2">
    <source>
        <dbReference type="ARBA" id="ARBA00023015"/>
    </source>
</evidence>
<evidence type="ECO:0000256" key="4">
    <source>
        <dbReference type="ARBA" id="ARBA00023163"/>
    </source>
</evidence>
<evidence type="ECO:0000313" key="7">
    <source>
        <dbReference type="Proteomes" id="UP000283255"/>
    </source>
</evidence>
<keyword evidence="7" id="KW-1185">Reference proteome</keyword>
<feature type="domain" description="HTH lysR-type" evidence="5">
    <location>
        <begin position="10"/>
        <end position="66"/>
    </location>
</feature>
<keyword evidence="4" id="KW-0804">Transcription</keyword>
<dbReference type="InterPro" id="IPR036388">
    <property type="entry name" value="WH-like_DNA-bd_sf"/>
</dbReference>
<dbReference type="Pfam" id="PF00126">
    <property type="entry name" value="HTH_1"/>
    <property type="match status" value="1"/>
</dbReference>
<dbReference type="Gene3D" id="1.10.10.10">
    <property type="entry name" value="Winged helix-like DNA-binding domain superfamily/Winged helix DNA-binding domain"/>
    <property type="match status" value="1"/>
</dbReference>
<dbReference type="Pfam" id="PF03466">
    <property type="entry name" value="LysR_substrate"/>
    <property type="match status" value="1"/>
</dbReference>
<dbReference type="AlphaFoldDB" id="A0A418YC91"/>
<keyword evidence="2" id="KW-0805">Transcription regulation</keyword>
<dbReference type="PANTHER" id="PTHR30126">
    <property type="entry name" value="HTH-TYPE TRANSCRIPTIONAL REGULATOR"/>
    <property type="match status" value="1"/>
</dbReference>
<dbReference type="OrthoDB" id="6988449at2"/>
<dbReference type="GO" id="GO:0000976">
    <property type="term" value="F:transcription cis-regulatory region binding"/>
    <property type="evidence" value="ECO:0007669"/>
    <property type="project" value="TreeGrafter"/>
</dbReference>
<evidence type="ECO:0000256" key="1">
    <source>
        <dbReference type="ARBA" id="ARBA00009437"/>
    </source>
</evidence>
<dbReference type="SUPFAM" id="SSF53850">
    <property type="entry name" value="Periplasmic binding protein-like II"/>
    <property type="match status" value="1"/>
</dbReference>
<dbReference type="EMBL" id="QZCH01000020">
    <property type="protein sequence ID" value="RJG42141.1"/>
    <property type="molecule type" value="Genomic_DNA"/>
</dbReference>
<dbReference type="Gene3D" id="3.40.190.290">
    <property type="match status" value="1"/>
</dbReference>
<evidence type="ECO:0000256" key="3">
    <source>
        <dbReference type="ARBA" id="ARBA00023125"/>
    </source>
</evidence>
<dbReference type="SUPFAM" id="SSF46785">
    <property type="entry name" value="Winged helix' DNA-binding domain"/>
    <property type="match status" value="1"/>
</dbReference>
<dbReference type="InterPro" id="IPR005119">
    <property type="entry name" value="LysR_subst-bd"/>
</dbReference>
<dbReference type="InterPro" id="IPR036390">
    <property type="entry name" value="WH_DNA-bd_sf"/>
</dbReference>
<dbReference type="GO" id="GO:0003700">
    <property type="term" value="F:DNA-binding transcription factor activity"/>
    <property type="evidence" value="ECO:0007669"/>
    <property type="project" value="InterPro"/>
</dbReference>
<accession>A0A418YC91</accession>
<comment type="caution">
    <text evidence="6">The sequence shown here is derived from an EMBL/GenBank/DDBJ whole genome shotgun (WGS) entry which is preliminary data.</text>
</comment>
<dbReference type="Proteomes" id="UP000283255">
    <property type="component" value="Unassembled WGS sequence"/>
</dbReference>
<protein>
    <submittedName>
        <fullName evidence="6">LysR family transcriptional regulator</fullName>
    </submittedName>
</protein>
<dbReference type="RefSeq" id="WP_119911493.1">
    <property type="nucleotide sequence ID" value="NZ_QZCH01000020.1"/>
</dbReference>
<gene>
    <name evidence="6" type="ORF">D1Z90_14450</name>
</gene>
<reference evidence="6 7" key="2">
    <citation type="submission" date="2019-01" db="EMBL/GenBank/DDBJ databases">
        <title>Motilimonas pumilus sp. nov., isolated from the gut of sea cucumber (Apostichopus japonicus).</title>
        <authorList>
            <person name="Wang F.-Q."/>
            <person name="Ren L.-H."/>
            <person name="Lin Y.-W."/>
            <person name="Sun G.-H."/>
            <person name="Du Z.-J."/>
            <person name="Zhao J.-X."/>
            <person name="Liu X.-J."/>
            <person name="Liu L.-J."/>
        </authorList>
    </citation>
    <scope>NUCLEOTIDE SEQUENCE [LARGE SCALE GENOMIC DNA]</scope>
    <source>
        <strain evidence="6 7">PLHSC7-2</strain>
    </source>
</reference>
<dbReference type="PANTHER" id="PTHR30126:SF88">
    <property type="entry name" value="TRANSCRIPTIONAL REGULATOR-RELATED"/>
    <property type="match status" value="1"/>
</dbReference>
<reference evidence="6 7" key="1">
    <citation type="submission" date="2018-09" db="EMBL/GenBank/DDBJ databases">
        <authorList>
            <person name="Wang F."/>
        </authorList>
    </citation>
    <scope>NUCLEOTIDE SEQUENCE [LARGE SCALE GENOMIC DNA]</scope>
    <source>
        <strain evidence="6 7">PLHSC7-2</strain>
    </source>
</reference>
<evidence type="ECO:0000259" key="5">
    <source>
        <dbReference type="PROSITE" id="PS50931"/>
    </source>
</evidence>
<comment type="similarity">
    <text evidence="1">Belongs to the LysR transcriptional regulatory family.</text>
</comment>
<dbReference type="PROSITE" id="PS50931">
    <property type="entry name" value="HTH_LYSR"/>
    <property type="match status" value="1"/>
</dbReference>
<name>A0A418YC91_9GAMM</name>
<proteinExistence type="inferred from homology"/>
<evidence type="ECO:0000313" key="6">
    <source>
        <dbReference type="EMBL" id="RJG42141.1"/>
    </source>
</evidence>